<evidence type="ECO:0000313" key="2">
    <source>
        <dbReference type="Proteomes" id="UP000326837"/>
    </source>
</evidence>
<organism evidence="1 2">
    <name type="scientific">Lacipirellula parvula</name>
    <dbReference type="NCBI Taxonomy" id="2650471"/>
    <lineage>
        <taxon>Bacteria</taxon>
        <taxon>Pseudomonadati</taxon>
        <taxon>Planctomycetota</taxon>
        <taxon>Planctomycetia</taxon>
        <taxon>Pirellulales</taxon>
        <taxon>Lacipirellulaceae</taxon>
        <taxon>Lacipirellula</taxon>
    </lineage>
</organism>
<keyword evidence="2" id="KW-1185">Reference proteome</keyword>
<dbReference type="KEGG" id="lpav:PLANPX_1552"/>
<dbReference type="AlphaFoldDB" id="A0A5K7X5U7"/>
<dbReference type="Proteomes" id="UP000326837">
    <property type="component" value="Chromosome"/>
</dbReference>
<name>A0A5K7X5U7_9BACT</name>
<sequence>MRSRCNMPARYFATSPSRRVNPRLRITQQISRLLSLYRGANALSVLKPALAAD</sequence>
<proteinExistence type="predicted"/>
<gene>
    <name evidence="1" type="ORF">PLANPX_1552</name>
</gene>
<reference evidence="2" key="1">
    <citation type="submission" date="2019-10" db="EMBL/GenBank/DDBJ databases">
        <title>Lacipirellula parvula gen. nov., sp. nov., representing a lineage of planctomycetes widespread in freshwater anoxic habitats, and description of the family Lacipirellulaceae.</title>
        <authorList>
            <person name="Dedysh S.N."/>
            <person name="Kulichevskaya I.S."/>
            <person name="Beletsky A.V."/>
            <person name="Rakitin A.L."/>
            <person name="Mardanov A.V."/>
            <person name="Ivanova A.A."/>
            <person name="Saltykova V.X."/>
            <person name="Rijpstra W.I.C."/>
            <person name="Sinninghe Damste J.S."/>
            <person name="Ravin N.V."/>
        </authorList>
    </citation>
    <scope>NUCLEOTIDE SEQUENCE [LARGE SCALE GENOMIC DNA]</scope>
    <source>
        <strain evidence="2">PX69</strain>
    </source>
</reference>
<protein>
    <submittedName>
        <fullName evidence="1">Uncharacterized protein</fullName>
    </submittedName>
</protein>
<accession>A0A5K7X5U7</accession>
<dbReference type="EMBL" id="AP021861">
    <property type="protein sequence ID" value="BBO31940.1"/>
    <property type="molecule type" value="Genomic_DNA"/>
</dbReference>
<evidence type="ECO:0000313" key="1">
    <source>
        <dbReference type="EMBL" id="BBO31940.1"/>
    </source>
</evidence>